<gene>
    <name evidence="2" type="ORF">SAMN05216552_101421</name>
</gene>
<protein>
    <submittedName>
        <fullName evidence="2">Uncharacterized protein</fullName>
    </submittedName>
</protein>
<dbReference type="EMBL" id="FPBO01000014">
    <property type="protein sequence ID" value="SFU90655.1"/>
    <property type="molecule type" value="Genomic_DNA"/>
</dbReference>
<dbReference type="STRING" id="1035707.SAMN05216552_101421"/>
<name>A0A1I7JZV2_9BURK</name>
<feature type="chain" id="PRO_5011516629" evidence="1">
    <location>
        <begin position="22"/>
        <end position="60"/>
    </location>
</feature>
<keyword evidence="3" id="KW-1185">Reference proteome</keyword>
<evidence type="ECO:0000313" key="2">
    <source>
        <dbReference type="EMBL" id="SFU90655.1"/>
    </source>
</evidence>
<reference evidence="3" key="1">
    <citation type="submission" date="2016-10" db="EMBL/GenBank/DDBJ databases">
        <authorList>
            <person name="Varghese N."/>
            <person name="Submissions S."/>
        </authorList>
    </citation>
    <scope>NUCLEOTIDE SEQUENCE [LARGE SCALE GENOMIC DNA]</scope>
    <source>
        <strain evidence="3">CGMCC 1.11014</strain>
    </source>
</reference>
<keyword evidence="1" id="KW-0732">Signal</keyword>
<evidence type="ECO:0000313" key="3">
    <source>
        <dbReference type="Proteomes" id="UP000199391"/>
    </source>
</evidence>
<dbReference type="AlphaFoldDB" id="A0A1I7JZV2"/>
<organism evidence="2 3">
    <name type="scientific">Pseudoduganella namucuonensis</name>
    <dbReference type="NCBI Taxonomy" id="1035707"/>
    <lineage>
        <taxon>Bacteria</taxon>
        <taxon>Pseudomonadati</taxon>
        <taxon>Pseudomonadota</taxon>
        <taxon>Betaproteobacteria</taxon>
        <taxon>Burkholderiales</taxon>
        <taxon>Oxalobacteraceae</taxon>
        <taxon>Telluria group</taxon>
        <taxon>Pseudoduganella</taxon>
    </lineage>
</organism>
<accession>A0A1I7JZV2</accession>
<feature type="signal peptide" evidence="1">
    <location>
        <begin position="1"/>
        <end position="21"/>
    </location>
</feature>
<sequence length="60" mass="6188">MKNTYTRGKALLPLLAAATLAAPLPLPDRGGVPEFKLFDYGVMGPPVTPAIALKLSGVAP</sequence>
<proteinExistence type="predicted"/>
<dbReference type="RefSeq" id="WP_177307230.1">
    <property type="nucleotide sequence ID" value="NZ_FPBO01000014.1"/>
</dbReference>
<dbReference type="Proteomes" id="UP000199391">
    <property type="component" value="Unassembled WGS sequence"/>
</dbReference>
<evidence type="ECO:0000256" key="1">
    <source>
        <dbReference type="SAM" id="SignalP"/>
    </source>
</evidence>